<keyword evidence="4" id="KW-1185">Reference proteome</keyword>
<feature type="transmembrane region" description="Helical" evidence="2">
    <location>
        <begin position="82"/>
        <end position="105"/>
    </location>
</feature>
<dbReference type="Proteomes" id="UP001156613">
    <property type="component" value="Unassembled WGS sequence"/>
</dbReference>
<name>A0ABQ5WJD3_GLUJA</name>
<feature type="transmembrane region" description="Helical" evidence="2">
    <location>
        <begin position="49"/>
        <end position="76"/>
    </location>
</feature>
<comment type="caution">
    <text evidence="3">The sequence shown here is derived from an EMBL/GenBank/DDBJ whole genome shotgun (WGS) entry which is preliminary data.</text>
</comment>
<evidence type="ECO:0000256" key="1">
    <source>
        <dbReference type="SAM" id="MobiDB-lite"/>
    </source>
</evidence>
<keyword evidence="2" id="KW-0472">Membrane</keyword>
<accession>A0ABQ5WJD3</accession>
<reference evidence="4" key="1">
    <citation type="journal article" date="2019" name="Int. J. Syst. Evol. Microbiol.">
        <title>The Global Catalogue of Microorganisms (GCM) 10K type strain sequencing project: providing services to taxonomists for standard genome sequencing and annotation.</title>
        <authorList>
            <consortium name="The Broad Institute Genomics Platform"/>
            <consortium name="The Broad Institute Genome Sequencing Center for Infectious Disease"/>
            <person name="Wu L."/>
            <person name="Ma J."/>
        </authorList>
    </citation>
    <scope>NUCLEOTIDE SEQUENCE [LARGE SCALE GENOMIC DNA]</scope>
    <source>
        <strain evidence="4">NBRC 3271</strain>
    </source>
</reference>
<proteinExistence type="predicted"/>
<gene>
    <name evidence="3" type="ORF">GCM10010937_16370</name>
</gene>
<keyword evidence="2" id="KW-0812">Transmembrane</keyword>
<evidence type="ECO:0000313" key="4">
    <source>
        <dbReference type="Proteomes" id="UP001156613"/>
    </source>
</evidence>
<feature type="region of interest" description="Disordered" evidence="1">
    <location>
        <begin position="173"/>
        <end position="197"/>
    </location>
</feature>
<sequence>MPYPYHPDPLTPPQRLLGHVAQLLARLAAVSIILSWGGVTAFNMTHGRAAWGVSLGVLALYPALACLTGSFGVMLIRRPSVIRVSLALVTGALAWVAALASCTTYDAVRATTARFEASLHEMADEGRNGRLPPVEAEMTVEALRRLGPYAIRPPLSWVTLACAALDPRTPDGLFRGISHPGTQPLPHDVEAEENGPV</sequence>
<keyword evidence="2" id="KW-1133">Transmembrane helix</keyword>
<evidence type="ECO:0000256" key="2">
    <source>
        <dbReference type="SAM" id="Phobius"/>
    </source>
</evidence>
<dbReference type="RefSeq" id="WP_062502459.1">
    <property type="nucleotide sequence ID" value="NZ_BEWO01000029.1"/>
</dbReference>
<evidence type="ECO:0000313" key="3">
    <source>
        <dbReference type="EMBL" id="GLQ59834.1"/>
    </source>
</evidence>
<protein>
    <submittedName>
        <fullName evidence="3">Uncharacterized protein</fullName>
    </submittedName>
</protein>
<dbReference type="EMBL" id="BSNT01000058">
    <property type="protein sequence ID" value="GLQ59834.1"/>
    <property type="molecule type" value="Genomic_DNA"/>
</dbReference>
<feature type="transmembrane region" description="Helical" evidence="2">
    <location>
        <begin position="20"/>
        <end position="42"/>
    </location>
</feature>
<organism evidence="3 4">
    <name type="scientific">Gluconobacter japonicus</name>
    <dbReference type="NCBI Taxonomy" id="376620"/>
    <lineage>
        <taxon>Bacteria</taxon>
        <taxon>Pseudomonadati</taxon>
        <taxon>Pseudomonadota</taxon>
        <taxon>Alphaproteobacteria</taxon>
        <taxon>Acetobacterales</taxon>
        <taxon>Acetobacteraceae</taxon>
        <taxon>Gluconobacter</taxon>
    </lineage>
</organism>